<dbReference type="Proteomes" id="UP001601303">
    <property type="component" value="Unassembled WGS sequence"/>
</dbReference>
<proteinExistence type="predicted"/>
<dbReference type="EMBL" id="JBIAHM010000001">
    <property type="protein sequence ID" value="MFE9597060.1"/>
    <property type="molecule type" value="Genomic_DNA"/>
</dbReference>
<keyword evidence="2" id="KW-1185">Reference proteome</keyword>
<comment type="caution">
    <text evidence="1">The sequence shown here is derived from an EMBL/GenBank/DDBJ whole genome shotgun (WGS) entry which is preliminary data.</text>
</comment>
<dbReference type="RefSeq" id="WP_359614910.1">
    <property type="nucleotide sequence ID" value="NZ_JBFALI010000030.1"/>
</dbReference>
<protein>
    <submittedName>
        <fullName evidence="1">Uncharacterized protein</fullName>
    </submittedName>
</protein>
<sequence length="174" mass="19297">MKVLVTDEVHVDYGQIFVESGGDECDLYDAFAGQEGVGLCGGGTAGTLLLLTGLHIGGVDFTAELHDSRPEVDETWEEIVEVPFRPVSQETKLRQWNWKNSWELGLEERDYRVRYSAIAMDAGRSKNVREDDEPATDDRYLLQIWPAAPEPARLLKQTGGAAAYWHAFATAPVG</sequence>
<reference evidence="1 2" key="1">
    <citation type="submission" date="2024-10" db="EMBL/GenBank/DDBJ databases">
        <title>The Natural Products Discovery Center: Release of the First 8490 Sequenced Strains for Exploring Actinobacteria Biosynthetic Diversity.</title>
        <authorList>
            <person name="Kalkreuter E."/>
            <person name="Kautsar S.A."/>
            <person name="Yang D."/>
            <person name="Bader C.D."/>
            <person name="Teijaro C.N."/>
            <person name="Fluegel L."/>
            <person name="Davis C.M."/>
            <person name="Simpson J.R."/>
            <person name="Lauterbach L."/>
            <person name="Steele A.D."/>
            <person name="Gui C."/>
            <person name="Meng S."/>
            <person name="Li G."/>
            <person name="Viehrig K."/>
            <person name="Ye F."/>
            <person name="Su P."/>
            <person name="Kiefer A.F."/>
            <person name="Nichols A."/>
            <person name="Cepeda A.J."/>
            <person name="Yan W."/>
            <person name="Fan B."/>
            <person name="Jiang Y."/>
            <person name="Adhikari A."/>
            <person name="Zheng C.-J."/>
            <person name="Schuster L."/>
            <person name="Cowan T.M."/>
            <person name="Smanski M.J."/>
            <person name="Chevrette M.G."/>
            <person name="De Carvalho L.P.S."/>
            <person name="Shen B."/>
        </authorList>
    </citation>
    <scope>NUCLEOTIDE SEQUENCE [LARGE SCALE GENOMIC DNA]</scope>
    <source>
        <strain evidence="1 2">NPDC006488</strain>
    </source>
</reference>
<evidence type="ECO:0000313" key="2">
    <source>
        <dbReference type="Proteomes" id="UP001601303"/>
    </source>
</evidence>
<organism evidence="1 2">
    <name type="scientific">Streptomyces hokutonensis</name>
    <dbReference type="NCBI Taxonomy" id="1306990"/>
    <lineage>
        <taxon>Bacteria</taxon>
        <taxon>Bacillati</taxon>
        <taxon>Actinomycetota</taxon>
        <taxon>Actinomycetes</taxon>
        <taxon>Kitasatosporales</taxon>
        <taxon>Streptomycetaceae</taxon>
        <taxon>Streptomyces</taxon>
    </lineage>
</organism>
<gene>
    <name evidence="1" type="ORF">ACFYNQ_00605</name>
</gene>
<accession>A0ABW6LT16</accession>
<name>A0ABW6LT16_9ACTN</name>
<evidence type="ECO:0000313" key="1">
    <source>
        <dbReference type="EMBL" id="MFE9597060.1"/>
    </source>
</evidence>